<dbReference type="Proteomes" id="UP000813462">
    <property type="component" value="Unassembled WGS sequence"/>
</dbReference>
<gene>
    <name evidence="4" type="ORF">FEM48_Zijuj12G0023000</name>
</gene>
<accession>A0A978UAM7</accession>
<protein>
    <recommendedName>
        <fullName evidence="3">G-patch domain-containing protein</fullName>
    </recommendedName>
</protein>
<evidence type="ECO:0000259" key="3">
    <source>
        <dbReference type="PROSITE" id="PS50174"/>
    </source>
</evidence>
<comment type="caution">
    <text evidence="4">The sequence shown here is derived from an EMBL/GenBank/DDBJ whole genome shotgun (WGS) entry which is preliminary data.</text>
</comment>
<feature type="compositionally biased region" description="Polar residues" evidence="2">
    <location>
        <begin position="40"/>
        <end position="53"/>
    </location>
</feature>
<dbReference type="InterPro" id="IPR022783">
    <property type="entry name" value="GCFC_dom"/>
</dbReference>
<feature type="domain" description="G-patch" evidence="3">
    <location>
        <begin position="91"/>
        <end position="136"/>
    </location>
</feature>
<dbReference type="AlphaFoldDB" id="A0A978UAM7"/>
<dbReference type="GO" id="GO:0071008">
    <property type="term" value="C:U2-type post-mRNA release spliceosomal complex"/>
    <property type="evidence" value="ECO:0007669"/>
    <property type="project" value="TreeGrafter"/>
</dbReference>
<reference evidence="4" key="1">
    <citation type="journal article" date="2021" name="Front. Plant Sci.">
        <title>Chromosome-Scale Genome Assembly for Chinese Sour Jujube and Insights Into Its Genome Evolution and Domestication Signature.</title>
        <authorList>
            <person name="Shen L.-Y."/>
            <person name="Luo H."/>
            <person name="Wang X.-L."/>
            <person name="Wang X.-M."/>
            <person name="Qiu X.-J."/>
            <person name="Liu H."/>
            <person name="Zhou S.-S."/>
            <person name="Jia K.-H."/>
            <person name="Nie S."/>
            <person name="Bao Y.-T."/>
            <person name="Zhang R.-G."/>
            <person name="Yun Q.-Z."/>
            <person name="Chai Y.-H."/>
            <person name="Lu J.-Y."/>
            <person name="Li Y."/>
            <person name="Zhao S.-W."/>
            <person name="Mao J.-F."/>
            <person name="Jia S.-G."/>
            <person name="Mao Y.-M."/>
        </authorList>
    </citation>
    <scope>NUCLEOTIDE SEQUENCE</scope>
    <source>
        <strain evidence="4">AT0</strain>
        <tissue evidence="4">Leaf</tissue>
    </source>
</reference>
<name>A0A978UAM7_ZIZJJ</name>
<comment type="similarity">
    <text evidence="1">Belongs to the TFP11/STIP family.</text>
</comment>
<dbReference type="InterPro" id="IPR045211">
    <property type="entry name" value="TFP11/STIP/Ntr1"/>
</dbReference>
<organism evidence="4 5">
    <name type="scientific">Ziziphus jujuba var. spinosa</name>
    <dbReference type="NCBI Taxonomy" id="714518"/>
    <lineage>
        <taxon>Eukaryota</taxon>
        <taxon>Viridiplantae</taxon>
        <taxon>Streptophyta</taxon>
        <taxon>Embryophyta</taxon>
        <taxon>Tracheophyta</taxon>
        <taxon>Spermatophyta</taxon>
        <taxon>Magnoliopsida</taxon>
        <taxon>eudicotyledons</taxon>
        <taxon>Gunneridae</taxon>
        <taxon>Pentapetalae</taxon>
        <taxon>rosids</taxon>
        <taxon>fabids</taxon>
        <taxon>Rosales</taxon>
        <taxon>Rhamnaceae</taxon>
        <taxon>Paliureae</taxon>
        <taxon>Ziziphus</taxon>
    </lineage>
</organism>
<feature type="region of interest" description="Disordered" evidence="2">
    <location>
        <begin position="1"/>
        <end position="56"/>
    </location>
</feature>
<dbReference type="PROSITE" id="PS50174">
    <property type="entry name" value="G_PATCH"/>
    <property type="match status" value="1"/>
</dbReference>
<feature type="compositionally biased region" description="Basic and acidic residues" evidence="2">
    <location>
        <begin position="1"/>
        <end position="20"/>
    </location>
</feature>
<dbReference type="EMBL" id="JAEACU010000012">
    <property type="protein sequence ID" value="KAH7511820.1"/>
    <property type="molecule type" value="Genomic_DNA"/>
</dbReference>
<dbReference type="Pfam" id="PF07842">
    <property type="entry name" value="GCFC"/>
    <property type="match status" value="1"/>
</dbReference>
<dbReference type="GO" id="GO:0000390">
    <property type="term" value="P:spliceosomal complex disassembly"/>
    <property type="evidence" value="ECO:0007669"/>
    <property type="project" value="InterPro"/>
</dbReference>
<dbReference type="SMART" id="SM00443">
    <property type="entry name" value="G_patch"/>
    <property type="match status" value="1"/>
</dbReference>
<dbReference type="GO" id="GO:0003676">
    <property type="term" value="F:nucleic acid binding"/>
    <property type="evidence" value="ECO:0007669"/>
    <property type="project" value="InterPro"/>
</dbReference>
<dbReference type="InterPro" id="IPR000467">
    <property type="entry name" value="G_patch_dom"/>
</dbReference>
<dbReference type="PANTHER" id="PTHR23329">
    <property type="entry name" value="TUFTELIN-INTERACTING PROTEIN 11-RELATED"/>
    <property type="match status" value="1"/>
</dbReference>
<dbReference type="Pfam" id="PF01585">
    <property type="entry name" value="G-patch"/>
    <property type="match status" value="1"/>
</dbReference>
<evidence type="ECO:0000256" key="1">
    <source>
        <dbReference type="ARBA" id="ARBA00010900"/>
    </source>
</evidence>
<evidence type="ECO:0000313" key="5">
    <source>
        <dbReference type="Proteomes" id="UP000813462"/>
    </source>
</evidence>
<proteinExistence type="inferred from homology"/>
<evidence type="ECO:0000256" key="2">
    <source>
        <dbReference type="SAM" id="MobiDB-lite"/>
    </source>
</evidence>
<evidence type="ECO:0000313" key="4">
    <source>
        <dbReference type="EMBL" id="KAH7511820.1"/>
    </source>
</evidence>
<dbReference type="PANTHER" id="PTHR23329:SF1">
    <property type="entry name" value="TUFTELIN-INTERACTING PROTEIN 11"/>
    <property type="match status" value="1"/>
</dbReference>
<sequence length="491" mass="55584">MDNDFEDKRRDKALHTKHDINANSNDDEEEDAGTVMPDQEINNSNDENIQENRSGLGCFGFGSGYGTNETDKVEADDDDKDSLLPRFEKHAKGIGKKLFDKAGYKGGGLGKNEEGSVNPIQVKMRPKNMGLGFNDYKEMKKKANKEMKAMAKEEGGRAKKQLLYNQAEVKRKEEGVDVFLQKVLDMRQPQVWILTNLGNLNAAEEEAREYDVPLSEPQYNVKLISDMTKLNIQKMDLINEREATIGLNIEERLETEVGSEKEKDIDKTISFETCPALRAHLLCLCLLGCFTIHGWDHLLNPLYGVEVVSSWKALLHGGECLDNWDSCSSSLYRQLPFEVVVPAVRISGINAWQLMDPASMIRFLESLENLLPPSILDTILDEVVMPKLQKAVDSWEPRRESIPIHSWIQPWVHLASCSRQDRLGVSPKFDGLHGGHEMCLKEIIEFHAQQHGLLFKPKPGRMHNGKQIYGYVLIQEDPELWSGLKTLRLGV</sequence>